<dbReference type="InterPro" id="IPR012340">
    <property type="entry name" value="NA-bd_OB-fold"/>
</dbReference>
<dbReference type="Gene3D" id="2.40.50.140">
    <property type="entry name" value="Nucleic acid-binding proteins"/>
    <property type="match status" value="1"/>
</dbReference>
<evidence type="ECO:0000256" key="1">
    <source>
        <dbReference type="ARBA" id="ARBA00007340"/>
    </source>
</evidence>
<evidence type="ECO:0000256" key="4">
    <source>
        <dbReference type="ARBA" id="ARBA00031998"/>
    </source>
</evidence>
<dbReference type="SMART" id="SM00652">
    <property type="entry name" value="eIF1a"/>
    <property type="match status" value="1"/>
</dbReference>
<dbReference type="InterPro" id="IPR006196">
    <property type="entry name" value="RNA-binding_domain_S1_IF1"/>
</dbReference>
<feature type="domain" description="S1-like" evidence="6">
    <location>
        <begin position="26"/>
        <end position="85"/>
    </location>
</feature>
<feature type="compositionally biased region" description="Low complexity" evidence="5">
    <location>
        <begin position="156"/>
        <end position="175"/>
    </location>
</feature>
<evidence type="ECO:0000313" key="7">
    <source>
        <dbReference type="EMBL" id="KFD57722.1"/>
    </source>
</evidence>
<dbReference type="Proteomes" id="UP000030764">
    <property type="component" value="Unassembled WGS sequence"/>
</dbReference>
<dbReference type="InterPro" id="IPR001253">
    <property type="entry name" value="TIF_eIF-1A"/>
</dbReference>
<keyword evidence="8" id="KW-1185">Reference proteome</keyword>
<gene>
    <name evidence="7" type="ORF">M513_01392</name>
</gene>
<evidence type="ECO:0000256" key="3">
    <source>
        <dbReference type="ARBA" id="ARBA00022884"/>
    </source>
</evidence>
<evidence type="ECO:0000256" key="2">
    <source>
        <dbReference type="ARBA" id="ARBA00020989"/>
    </source>
</evidence>
<accession>A0A085MKH6</accession>
<dbReference type="PANTHER" id="PTHR21641">
    <property type="entry name" value="TRANSLATION INITIATION FACTOR-RELATED"/>
    <property type="match status" value="1"/>
</dbReference>
<evidence type="ECO:0000313" key="8">
    <source>
        <dbReference type="Proteomes" id="UP000030764"/>
    </source>
</evidence>
<dbReference type="PANTHER" id="PTHR21641:SF0">
    <property type="entry name" value="RNA-BINDING PROTEIN EIF1AD-RELATED"/>
    <property type="match status" value="1"/>
</dbReference>
<organism evidence="7 8">
    <name type="scientific">Trichuris suis</name>
    <name type="common">pig whipworm</name>
    <dbReference type="NCBI Taxonomy" id="68888"/>
    <lineage>
        <taxon>Eukaryota</taxon>
        <taxon>Metazoa</taxon>
        <taxon>Ecdysozoa</taxon>
        <taxon>Nematoda</taxon>
        <taxon>Enoplea</taxon>
        <taxon>Dorylaimia</taxon>
        <taxon>Trichinellida</taxon>
        <taxon>Trichuridae</taxon>
        <taxon>Trichuris</taxon>
    </lineage>
</organism>
<dbReference type="Pfam" id="PF01176">
    <property type="entry name" value="eIF-1a"/>
    <property type="match status" value="1"/>
</dbReference>
<sequence>MSIVTKRKYVEHEILNDFVLPKPPMFIARVTAPRGNNLHEAESESGERFLVSMPTKYRKHIWIRRGMYVLCEPIAEGNKVKAEIYRVLLDGNIRYIYDQGLWPSVFPLPKRAAPKPEYNIEEDFPPSASESSSKEETASGSEESSEEESETEEDTASSSEETSSEQSSGISESTATKGEDSSQKCNS</sequence>
<feature type="compositionally biased region" description="Acidic residues" evidence="5">
    <location>
        <begin position="143"/>
        <end position="155"/>
    </location>
</feature>
<dbReference type="GO" id="GO:0005634">
    <property type="term" value="C:nucleus"/>
    <property type="evidence" value="ECO:0007669"/>
    <property type="project" value="TreeGrafter"/>
</dbReference>
<comment type="similarity">
    <text evidence="1">Belongs to the EIF1AD family.</text>
</comment>
<protein>
    <recommendedName>
        <fullName evidence="2">Probable RNA-binding protein EIF1AD</fullName>
    </recommendedName>
    <alternativeName>
        <fullName evidence="4">Eukaryotic translation initiation factor 1A domain-containing protein</fullName>
    </alternativeName>
</protein>
<reference evidence="7 8" key="1">
    <citation type="journal article" date="2014" name="Nat. Genet.">
        <title>Genome and transcriptome of the porcine whipworm Trichuris suis.</title>
        <authorList>
            <person name="Jex A.R."/>
            <person name="Nejsum P."/>
            <person name="Schwarz E.M."/>
            <person name="Hu L."/>
            <person name="Young N.D."/>
            <person name="Hall R.S."/>
            <person name="Korhonen P.K."/>
            <person name="Liao S."/>
            <person name="Thamsborg S."/>
            <person name="Xia J."/>
            <person name="Xu P."/>
            <person name="Wang S."/>
            <person name="Scheerlinck J.P."/>
            <person name="Hofmann A."/>
            <person name="Sternberg P.W."/>
            <person name="Wang J."/>
            <person name="Gasser R.B."/>
        </authorList>
    </citation>
    <scope>NUCLEOTIDE SEQUENCE [LARGE SCALE GENOMIC DNA]</scope>
    <source>
        <strain evidence="7">DCEP-RM93M</strain>
    </source>
</reference>
<keyword evidence="3" id="KW-0694">RNA-binding</keyword>
<evidence type="ECO:0000259" key="6">
    <source>
        <dbReference type="Pfam" id="PF01176"/>
    </source>
</evidence>
<evidence type="ECO:0000256" key="5">
    <source>
        <dbReference type="SAM" id="MobiDB-lite"/>
    </source>
</evidence>
<dbReference type="GO" id="GO:0003723">
    <property type="term" value="F:RNA binding"/>
    <property type="evidence" value="ECO:0007669"/>
    <property type="project" value="UniProtKB-KW"/>
</dbReference>
<feature type="region of interest" description="Disordered" evidence="5">
    <location>
        <begin position="116"/>
        <end position="187"/>
    </location>
</feature>
<dbReference type="EMBL" id="KL363187">
    <property type="protein sequence ID" value="KFD57722.1"/>
    <property type="molecule type" value="Genomic_DNA"/>
</dbReference>
<proteinExistence type="inferred from homology"/>
<dbReference type="GO" id="GO:0003743">
    <property type="term" value="F:translation initiation factor activity"/>
    <property type="evidence" value="ECO:0007669"/>
    <property type="project" value="InterPro"/>
</dbReference>
<feature type="compositionally biased region" description="Basic and acidic residues" evidence="5">
    <location>
        <begin position="177"/>
        <end position="187"/>
    </location>
</feature>
<dbReference type="AlphaFoldDB" id="A0A085MKH6"/>
<dbReference type="InterPro" id="IPR039294">
    <property type="entry name" value="EIF1AD"/>
</dbReference>
<dbReference type="SUPFAM" id="SSF50249">
    <property type="entry name" value="Nucleic acid-binding proteins"/>
    <property type="match status" value="1"/>
</dbReference>
<name>A0A085MKH6_9BILA</name>